<evidence type="ECO:0000259" key="9">
    <source>
        <dbReference type="PROSITE" id="PS50119"/>
    </source>
</evidence>
<dbReference type="Pfam" id="PF25600">
    <property type="entry name" value="TRIM_CC"/>
    <property type="match status" value="1"/>
</dbReference>
<feature type="domain" description="B30.2/SPRY" evidence="10">
    <location>
        <begin position="346"/>
        <end position="543"/>
    </location>
</feature>
<evidence type="ECO:0000256" key="4">
    <source>
        <dbReference type="ARBA" id="ARBA00022833"/>
    </source>
</evidence>
<evidence type="ECO:0000313" key="12">
    <source>
        <dbReference type="Proteomes" id="UP000472264"/>
    </source>
</evidence>
<sequence>MPVMACSRRLIPEENFFCSICLNVFTQPVAIPCGHNFCMECIRSYWDTCNTFPCPLCKQEFDQKPLLRVNTVIAEVAAIFKSNEVHSAEKSDEQTLNGNVFCSICTGAKVAALKSCLVCFMSFCEMHLKPHQTISAMKTHKLINPAENLESRICRTHGQPLELFCRLECMFLCDACKSDHKTHKIVTLEEEAEIWKTQLAKEKRSTDDMIHARQQKIQEFQKSLAAITDTGKEAMLCTSNVMTLLINYIRRSQVELVGAIETKQKKSGAEAEGFIEELEAEIMQLKQKSMELNQASLANDPLIFLEKVSSHTISQPQVKDWSDVTLSSDQFSVLGALAELETAVKREVRMLCDPDLKEKQQHAVDITLDPDTANPELMVSENRKQVTHGDRKRNVPKKPERFDYVPNVLAKESFSSGKFYFEVQVKDKSQWQMGVANGSINRKGDIRLSPKNGYWTICLRAGNEFIASACSTVTLPVRGIPEKIGVFVDYEEGEVSFYDVDAQANIFFFTGCNFAEPLFPFLSPCVNDKGKNSAPLIITPVKFCS</sequence>
<dbReference type="PROSITE" id="PS50188">
    <property type="entry name" value="B302_SPRY"/>
    <property type="match status" value="1"/>
</dbReference>
<dbReference type="InterPro" id="IPR017907">
    <property type="entry name" value="Znf_RING_CS"/>
</dbReference>
<evidence type="ECO:0000259" key="8">
    <source>
        <dbReference type="PROSITE" id="PS50089"/>
    </source>
</evidence>
<evidence type="ECO:0000256" key="5">
    <source>
        <dbReference type="ARBA" id="ARBA00022859"/>
    </source>
</evidence>
<dbReference type="SUPFAM" id="SSF57845">
    <property type="entry name" value="B-box zinc-binding domain"/>
    <property type="match status" value="1"/>
</dbReference>
<dbReference type="Ensembl" id="ENSENLT00000042295.1">
    <property type="protein sequence ID" value="ENSENLP00000041247.1"/>
    <property type="gene ID" value="ENSENLG00000017653.1"/>
</dbReference>
<keyword evidence="2" id="KW-0479">Metal-binding</keyword>
<evidence type="ECO:0000256" key="1">
    <source>
        <dbReference type="ARBA" id="ARBA00022588"/>
    </source>
</evidence>
<dbReference type="SUPFAM" id="SSF57850">
    <property type="entry name" value="RING/U-box"/>
    <property type="match status" value="1"/>
</dbReference>
<dbReference type="GeneID" id="115049749"/>
<dbReference type="CDD" id="cd19769">
    <property type="entry name" value="Bbox2_TRIM16-like"/>
    <property type="match status" value="1"/>
</dbReference>
<dbReference type="AlphaFoldDB" id="A0A665WC76"/>
<reference evidence="11" key="3">
    <citation type="submission" date="2025-09" db="UniProtKB">
        <authorList>
            <consortium name="Ensembl"/>
        </authorList>
    </citation>
    <scope>IDENTIFICATION</scope>
</reference>
<keyword evidence="3 6" id="KW-0863">Zinc-finger</keyword>
<dbReference type="InterPro" id="IPR001870">
    <property type="entry name" value="B30.2/SPRY"/>
</dbReference>
<evidence type="ECO:0000256" key="6">
    <source>
        <dbReference type="PROSITE-ProRule" id="PRU00024"/>
    </source>
</evidence>
<accession>A0A665WC76</accession>
<dbReference type="PRINTS" id="PR01407">
    <property type="entry name" value="BUTYPHLNCDUF"/>
</dbReference>
<dbReference type="InterPro" id="IPR006574">
    <property type="entry name" value="PRY"/>
</dbReference>
<dbReference type="InterPro" id="IPR001841">
    <property type="entry name" value="Znf_RING"/>
</dbReference>
<keyword evidence="7" id="KW-0175">Coiled coil</keyword>
<feature type="coiled-coil region" evidence="7">
    <location>
        <begin position="268"/>
        <end position="295"/>
    </location>
</feature>
<dbReference type="SUPFAM" id="SSF49899">
    <property type="entry name" value="Concanavalin A-like lectins/glucanases"/>
    <property type="match status" value="1"/>
</dbReference>
<evidence type="ECO:0000256" key="7">
    <source>
        <dbReference type="SAM" id="Coils"/>
    </source>
</evidence>
<dbReference type="SMART" id="SM00449">
    <property type="entry name" value="SPRY"/>
    <property type="match status" value="1"/>
</dbReference>
<dbReference type="Gene3D" id="3.30.40.10">
    <property type="entry name" value="Zinc/RING finger domain, C3HC4 (zinc finger)"/>
    <property type="match status" value="1"/>
</dbReference>
<keyword evidence="1" id="KW-0399">Innate immunity</keyword>
<dbReference type="PANTHER" id="PTHR25465:SF32">
    <property type="entry name" value="BLOODTHIRSTY-RELATED GENE FAMILY, MEMBER 16 ISOFORM X1-RELATED"/>
    <property type="match status" value="1"/>
</dbReference>
<dbReference type="Pfam" id="PF13765">
    <property type="entry name" value="PRY"/>
    <property type="match status" value="1"/>
</dbReference>
<dbReference type="InterPro" id="IPR058030">
    <property type="entry name" value="TRIM8/14/16/25/29/45/65_CC"/>
</dbReference>
<evidence type="ECO:0000259" key="10">
    <source>
        <dbReference type="PROSITE" id="PS50188"/>
    </source>
</evidence>
<name>A0A665WC76_ECHNA</name>
<dbReference type="OrthoDB" id="6270329at2759"/>
<dbReference type="InterPro" id="IPR013083">
    <property type="entry name" value="Znf_RING/FYVE/PHD"/>
</dbReference>
<proteinExistence type="predicted"/>
<dbReference type="SMART" id="SM00184">
    <property type="entry name" value="RING"/>
    <property type="match status" value="1"/>
</dbReference>
<dbReference type="GO" id="GO:0045087">
    <property type="term" value="P:innate immune response"/>
    <property type="evidence" value="ECO:0007669"/>
    <property type="project" value="UniProtKB-KW"/>
</dbReference>
<gene>
    <name evidence="11" type="primary">LOC115049749</name>
</gene>
<dbReference type="OMA" id="IWLRKGN"/>
<dbReference type="Gene3D" id="3.30.160.60">
    <property type="entry name" value="Classic Zinc Finger"/>
    <property type="match status" value="1"/>
</dbReference>
<keyword evidence="12" id="KW-1185">Reference proteome</keyword>
<dbReference type="InterPro" id="IPR043136">
    <property type="entry name" value="B30.2/SPRY_sf"/>
</dbReference>
<dbReference type="FunFam" id="2.60.120.920:FF:000004">
    <property type="entry name" value="Butyrophilin subfamily 1 member A1"/>
    <property type="match status" value="1"/>
</dbReference>
<dbReference type="Pfam" id="PF00622">
    <property type="entry name" value="SPRY"/>
    <property type="match status" value="1"/>
</dbReference>
<dbReference type="Gene3D" id="2.60.120.920">
    <property type="match status" value="1"/>
</dbReference>
<dbReference type="Gene3D" id="4.10.830.40">
    <property type="match status" value="1"/>
</dbReference>
<dbReference type="PROSITE" id="PS50119">
    <property type="entry name" value="ZF_BBOX"/>
    <property type="match status" value="1"/>
</dbReference>
<keyword evidence="4" id="KW-0862">Zinc</keyword>
<dbReference type="PROSITE" id="PS00518">
    <property type="entry name" value="ZF_RING_1"/>
    <property type="match status" value="1"/>
</dbReference>
<evidence type="ECO:0000313" key="11">
    <source>
        <dbReference type="Ensembl" id="ENSENLP00000041247.1"/>
    </source>
</evidence>
<dbReference type="Pfam" id="PF15227">
    <property type="entry name" value="zf-C3HC4_4"/>
    <property type="match status" value="1"/>
</dbReference>
<keyword evidence="5" id="KW-0391">Immunity</keyword>
<dbReference type="InterPro" id="IPR000315">
    <property type="entry name" value="Znf_B-box"/>
</dbReference>
<dbReference type="InterPro" id="IPR003877">
    <property type="entry name" value="SPRY_dom"/>
</dbReference>
<dbReference type="InterPro" id="IPR003879">
    <property type="entry name" value="Butyrophylin_SPRY"/>
</dbReference>
<dbReference type="Pfam" id="PF00643">
    <property type="entry name" value="zf-B_box"/>
    <property type="match status" value="1"/>
</dbReference>
<evidence type="ECO:0000256" key="2">
    <source>
        <dbReference type="ARBA" id="ARBA00022723"/>
    </source>
</evidence>
<reference evidence="11" key="1">
    <citation type="submission" date="2021-04" db="EMBL/GenBank/DDBJ databases">
        <authorList>
            <consortium name="Wellcome Sanger Institute Data Sharing"/>
        </authorList>
    </citation>
    <scope>NUCLEOTIDE SEQUENCE [LARGE SCALE GENOMIC DNA]</scope>
</reference>
<dbReference type="InterPro" id="IPR051051">
    <property type="entry name" value="E3_ubiq-ligase_TRIM/RNF"/>
</dbReference>
<dbReference type="CDD" id="cd13733">
    <property type="entry name" value="SPRY_PRY_C-I_1"/>
    <property type="match status" value="1"/>
</dbReference>
<dbReference type="Proteomes" id="UP000472264">
    <property type="component" value="Chromosome 10"/>
</dbReference>
<dbReference type="InParanoid" id="A0A665WC76"/>
<dbReference type="PANTHER" id="PTHR25465">
    <property type="entry name" value="B-BOX DOMAIN CONTAINING"/>
    <property type="match status" value="1"/>
</dbReference>
<dbReference type="SMART" id="SM00336">
    <property type="entry name" value="BBOX"/>
    <property type="match status" value="1"/>
</dbReference>
<dbReference type="SMART" id="SM00589">
    <property type="entry name" value="PRY"/>
    <property type="match status" value="1"/>
</dbReference>
<dbReference type="InterPro" id="IPR013320">
    <property type="entry name" value="ConA-like_dom_sf"/>
</dbReference>
<dbReference type="RefSeq" id="XP_029368102.1">
    <property type="nucleotide sequence ID" value="XM_029512242.1"/>
</dbReference>
<feature type="domain" description="RING-type" evidence="8">
    <location>
        <begin position="18"/>
        <end position="58"/>
    </location>
</feature>
<dbReference type="GO" id="GO:0008270">
    <property type="term" value="F:zinc ion binding"/>
    <property type="evidence" value="ECO:0007669"/>
    <property type="project" value="UniProtKB-KW"/>
</dbReference>
<protein>
    <submittedName>
        <fullName evidence="11">Zinc-binding protein A33-like</fullName>
    </submittedName>
</protein>
<organism evidence="11 12">
    <name type="scientific">Echeneis naucrates</name>
    <name type="common">Live sharksucker</name>
    <dbReference type="NCBI Taxonomy" id="173247"/>
    <lineage>
        <taxon>Eukaryota</taxon>
        <taxon>Metazoa</taxon>
        <taxon>Chordata</taxon>
        <taxon>Craniata</taxon>
        <taxon>Vertebrata</taxon>
        <taxon>Euteleostomi</taxon>
        <taxon>Actinopterygii</taxon>
        <taxon>Neopterygii</taxon>
        <taxon>Teleostei</taxon>
        <taxon>Neoteleostei</taxon>
        <taxon>Acanthomorphata</taxon>
        <taxon>Carangaria</taxon>
        <taxon>Carangiformes</taxon>
        <taxon>Echeneidae</taxon>
        <taxon>Echeneis</taxon>
    </lineage>
</organism>
<feature type="domain" description="B box-type" evidence="9">
    <location>
        <begin position="149"/>
        <end position="188"/>
    </location>
</feature>
<reference evidence="11" key="2">
    <citation type="submission" date="2025-08" db="UniProtKB">
        <authorList>
            <consortium name="Ensembl"/>
        </authorList>
    </citation>
    <scope>IDENTIFICATION</scope>
</reference>
<evidence type="ECO:0000256" key="3">
    <source>
        <dbReference type="ARBA" id="ARBA00022771"/>
    </source>
</evidence>
<dbReference type="PROSITE" id="PS50089">
    <property type="entry name" value="ZF_RING_2"/>
    <property type="match status" value="1"/>
</dbReference>
<dbReference type="GO" id="GO:0005737">
    <property type="term" value="C:cytoplasm"/>
    <property type="evidence" value="ECO:0007669"/>
    <property type="project" value="UniProtKB-ARBA"/>
</dbReference>